<gene>
    <name evidence="1" type="ORF">ACFR99_04410</name>
</gene>
<dbReference type="EC" id="2.1.1.222" evidence="1"/>
<dbReference type="InterPro" id="IPR029063">
    <property type="entry name" value="SAM-dependent_MTases_sf"/>
</dbReference>
<dbReference type="EMBL" id="JBHUDI010000003">
    <property type="protein sequence ID" value="MFD1562786.1"/>
    <property type="molecule type" value="Genomic_DNA"/>
</dbReference>
<dbReference type="SUPFAM" id="SSF53335">
    <property type="entry name" value="S-adenosyl-L-methionine-dependent methyltransferases"/>
    <property type="match status" value="1"/>
</dbReference>
<dbReference type="AlphaFoldDB" id="A0ABD6BCQ9"/>
<proteinExistence type="predicted"/>
<dbReference type="GO" id="GO:0102208">
    <property type="term" value="F:2-polyprenyl-6-hydroxyphenol methylase activity"/>
    <property type="evidence" value="ECO:0007669"/>
    <property type="project" value="UniProtKB-EC"/>
</dbReference>
<name>A0ABD6BCQ9_9EURY</name>
<dbReference type="GO" id="GO:0061542">
    <property type="term" value="F:3-demethylubiquinol 3-O-methyltransferase activity"/>
    <property type="evidence" value="ECO:0007669"/>
    <property type="project" value="UniProtKB-EC"/>
</dbReference>
<evidence type="ECO:0000313" key="2">
    <source>
        <dbReference type="Proteomes" id="UP001597076"/>
    </source>
</evidence>
<dbReference type="Pfam" id="PF13489">
    <property type="entry name" value="Methyltransf_23"/>
    <property type="match status" value="1"/>
</dbReference>
<evidence type="ECO:0000313" key="1">
    <source>
        <dbReference type="EMBL" id="MFD1562786.1"/>
    </source>
</evidence>
<dbReference type="GO" id="GO:0032259">
    <property type="term" value="P:methylation"/>
    <property type="evidence" value="ECO:0007669"/>
    <property type="project" value="UniProtKB-KW"/>
</dbReference>
<organism evidence="1 2">
    <name type="scientific">Haloarchaeobius amylolyticus</name>
    <dbReference type="NCBI Taxonomy" id="1198296"/>
    <lineage>
        <taxon>Archaea</taxon>
        <taxon>Methanobacteriati</taxon>
        <taxon>Methanobacteriota</taxon>
        <taxon>Stenosarchaea group</taxon>
        <taxon>Halobacteria</taxon>
        <taxon>Halobacteriales</taxon>
        <taxon>Halorubellaceae</taxon>
        <taxon>Haloarchaeobius</taxon>
    </lineage>
</organism>
<dbReference type="RefSeq" id="WP_390284731.1">
    <property type="nucleotide sequence ID" value="NZ_JBHUDI010000003.1"/>
</dbReference>
<comment type="caution">
    <text evidence="1">The sequence shown here is derived from an EMBL/GenBank/DDBJ whole genome shotgun (WGS) entry which is preliminary data.</text>
</comment>
<keyword evidence="1" id="KW-0808">Transferase</keyword>
<sequence length="235" mass="26207">MGLKETIQQNISDMQSELGRKYWQTSASSLTLLPAIQTALDQHAEGKLLDAGAGDLLYKPVVEEHCTDYESLDIIDNPDLDYQQDIQDMDLGSGTYDTVFCRNVLEHVPNPDEAMAEIHRVLKSNGTAVVTVPHLAYLHNEPHDYNRYTPHGIRRLAEDVGFEVVRVDPVGGLFSFLGYSLATFLLGATYHLPVASTITLKINNTMQKLLVLIDKFTGNSEYFPLNCLLVAKKKP</sequence>
<accession>A0ABD6BCQ9</accession>
<keyword evidence="1" id="KW-0489">Methyltransferase</keyword>
<dbReference type="EC" id="2.1.1.64" evidence="1"/>
<protein>
    <submittedName>
        <fullName evidence="1">Class I SAM-dependent methyltransferase</fullName>
        <ecNumber evidence="1">2.1.1.222</ecNumber>
        <ecNumber evidence="1">2.1.1.64</ecNumber>
    </submittedName>
</protein>
<dbReference type="Gene3D" id="3.40.50.150">
    <property type="entry name" value="Vaccinia Virus protein VP39"/>
    <property type="match status" value="1"/>
</dbReference>
<dbReference type="Proteomes" id="UP001597076">
    <property type="component" value="Unassembled WGS sequence"/>
</dbReference>
<keyword evidence="2" id="KW-1185">Reference proteome</keyword>
<reference evidence="1 2" key="1">
    <citation type="journal article" date="2019" name="Int. J. Syst. Evol. Microbiol.">
        <title>The Global Catalogue of Microorganisms (GCM) 10K type strain sequencing project: providing services to taxonomists for standard genome sequencing and annotation.</title>
        <authorList>
            <consortium name="The Broad Institute Genomics Platform"/>
            <consortium name="The Broad Institute Genome Sequencing Center for Infectious Disease"/>
            <person name="Wu L."/>
            <person name="Ma J."/>
        </authorList>
    </citation>
    <scope>NUCLEOTIDE SEQUENCE [LARGE SCALE GENOMIC DNA]</scope>
    <source>
        <strain evidence="1 2">CGMCC 1.12230</strain>
    </source>
</reference>